<organism evidence="2 3">
    <name type="scientific">Oceanobacillus kimchii</name>
    <dbReference type="NCBI Taxonomy" id="746691"/>
    <lineage>
        <taxon>Bacteria</taxon>
        <taxon>Bacillati</taxon>
        <taxon>Bacillota</taxon>
        <taxon>Bacilli</taxon>
        <taxon>Bacillales</taxon>
        <taxon>Bacillaceae</taxon>
        <taxon>Oceanobacillus</taxon>
    </lineage>
</organism>
<reference evidence="2 3" key="1">
    <citation type="submission" date="2023-02" db="EMBL/GenBank/DDBJ databases">
        <title>Oceanobacillus kimchii IFOP_LL358 isolated form Alexandrium catenella lab strain.</title>
        <authorList>
            <person name="Gajardo G."/>
            <person name="Ueki S."/>
            <person name="Maruyama F."/>
        </authorList>
    </citation>
    <scope>NUCLEOTIDE SEQUENCE [LARGE SCALE GENOMIC DNA]</scope>
    <source>
        <strain evidence="2 3">IFOP_LL358</strain>
    </source>
</reference>
<name>A0ABQ5TM68_9BACI</name>
<comment type="caution">
    <text evidence="2">The sequence shown here is derived from an EMBL/GenBank/DDBJ whole genome shotgun (WGS) entry which is preliminary data.</text>
</comment>
<evidence type="ECO:0000313" key="2">
    <source>
        <dbReference type="EMBL" id="GLO66205.1"/>
    </source>
</evidence>
<keyword evidence="1" id="KW-0175">Coiled coil</keyword>
<evidence type="ECO:0000313" key="3">
    <source>
        <dbReference type="Proteomes" id="UP001275436"/>
    </source>
</evidence>
<accession>A0ABQ5TM68</accession>
<feature type="coiled-coil region" evidence="1">
    <location>
        <begin position="93"/>
        <end position="120"/>
    </location>
</feature>
<dbReference type="EMBL" id="BSKO01000001">
    <property type="protein sequence ID" value="GLO66205.1"/>
    <property type="molecule type" value="Genomic_DNA"/>
</dbReference>
<proteinExistence type="predicted"/>
<keyword evidence="3" id="KW-1185">Reference proteome</keyword>
<dbReference type="RefSeq" id="WP_317958084.1">
    <property type="nucleotide sequence ID" value="NZ_BSKO01000001.1"/>
</dbReference>
<dbReference type="Proteomes" id="UP001275436">
    <property type="component" value="Unassembled WGS sequence"/>
</dbReference>
<protein>
    <submittedName>
        <fullName evidence="2">Uncharacterized protein</fullName>
    </submittedName>
</protein>
<sequence>MNQFIKKIKEIEDRTQKATDGGWNFVPIQDSLEYFIVGEDGREAVAGNVFTANDANFIAHARQDIPILLEHISKQTEEIDTLKLLNNMSEKSIEDDQITKQRLADELAALENEKNQLLEEMKRI</sequence>
<evidence type="ECO:0000256" key="1">
    <source>
        <dbReference type="SAM" id="Coils"/>
    </source>
</evidence>
<gene>
    <name evidence="2" type="ORF">MACH08_19890</name>
</gene>